<proteinExistence type="inferred from homology"/>
<dbReference type="GeneTree" id="ENSGT00960000186977"/>
<sequence>MKTILSIALMVLALCLVSEAQAVKVQEGDFYFSLESVKKLQELTAEGSNVNRMQNPRLTSTSFASVCANPSLPQEFMPLCMKRGASMSLSRLGKKRPLYSIISTTVQDRNYLLMESLIGIVYRTCLSYVHLVGLYNMQL</sequence>
<evidence type="ECO:0000313" key="10">
    <source>
        <dbReference type="Proteomes" id="UP000694402"/>
    </source>
</evidence>
<dbReference type="Proteomes" id="UP000694402">
    <property type="component" value="Unassembled WGS sequence"/>
</dbReference>
<comment type="function">
    <text evidence="6">Endogenous activator of intestinal guanylate cyclase. It stimulates this enzyme through the same receptor binding region as the heat-stable enterotoxins. May be a potent physiological regulator of intestinal fluid and electrolyte transport. May be an autocrine/paracrine regulator of intestinal salt and water transport.</text>
</comment>
<reference evidence="9" key="3">
    <citation type="submission" date="2025-09" db="UniProtKB">
        <authorList>
            <consortium name="Ensembl"/>
        </authorList>
    </citation>
    <scope>IDENTIFICATION</scope>
</reference>
<dbReference type="InterPro" id="IPR000879">
    <property type="entry name" value="Guanylin"/>
</dbReference>
<evidence type="ECO:0000256" key="7">
    <source>
        <dbReference type="ARBA" id="ARBA00041176"/>
    </source>
</evidence>
<dbReference type="SUPFAM" id="SSF89890">
    <property type="entry name" value="Proguanylin"/>
    <property type="match status" value="1"/>
</dbReference>
<evidence type="ECO:0000256" key="1">
    <source>
        <dbReference type="ARBA" id="ARBA00004613"/>
    </source>
</evidence>
<dbReference type="PANTHER" id="PTHR11318">
    <property type="entry name" value="GUANYLIN FAMILY MEMBER"/>
    <property type="match status" value="1"/>
</dbReference>
<keyword evidence="4 8" id="KW-0732">Signal</keyword>
<dbReference type="GO" id="GO:0030250">
    <property type="term" value="F:guanylate cyclase activator activity"/>
    <property type="evidence" value="ECO:0007669"/>
    <property type="project" value="InterPro"/>
</dbReference>
<feature type="chain" id="PRO_5044276236" description="Guanylate cyclase activator 2B" evidence="8">
    <location>
        <begin position="23"/>
        <end position="139"/>
    </location>
</feature>
<dbReference type="Gene3D" id="3.90.1450.10">
    <property type="entry name" value="Guanylin"/>
    <property type="match status" value="1"/>
</dbReference>
<evidence type="ECO:0000313" key="9">
    <source>
        <dbReference type="Ensembl" id="ENSOTSP00005116664.1"/>
    </source>
</evidence>
<evidence type="ECO:0000256" key="8">
    <source>
        <dbReference type="SAM" id="SignalP"/>
    </source>
</evidence>
<keyword evidence="5" id="KW-1015">Disulfide bond</keyword>
<comment type="similarity">
    <text evidence="2">Belongs to the guanylin family.</text>
</comment>
<keyword evidence="10" id="KW-1185">Reference proteome</keyword>
<protein>
    <recommendedName>
        <fullName evidence="7">Guanylate cyclase activator 2B</fullName>
    </recommendedName>
</protein>
<accession>A0AAZ3PLE7</accession>
<gene>
    <name evidence="9" type="primary">LOC112262367</name>
</gene>
<reference evidence="10" key="1">
    <citation type="journal article" date="2018" name="PLoS ONE">
        <title>Chinook salmon (Oncorhynchus tshawytscha) genome and transcriptome.</title>
        <authorList>
            <person name="Christensen K.A."/>
            <person name="Leong J.S."/>
            <person name="Sakhrani D."/>
            <person name="Biagi C.A."/>
            <person name="Minkley D.R."/>
            <person name="Withler R.E."/>
            <person name="Rondeau E.B."/>
            <person name="Koop B.F."/>
            <person name="Devlin R.H."/>
        </authorList>
    </citation>
    <scope>NUCLEOTIDE SEQUENCE [LARGE SCALE GENOMIC DNA]</scope>
</reference>
<evidence type="ECO:0000256" key="3">
    <source>
        <dbReference type="ARBA" id="ARBA00022525"/>
    </source>
</evidence>
<reference evidence="9" key="2">
    <citation type="submission" date="2025-08" db="UniProtKB">
        <authorList>
            <consortium name="Ensembl"/>
        </authorList>
    </citation>
    <scope>IDENTIFICATION</scope>
</reference>
<comment type="subcellular location">
    <subcellularLocation>
        <location evidence="1">Secreted</location>
    </subcellularLocation>
</comment>
<dbReference type="Pfam" id="PF02058">
    <property type="entry name" value="Guanylin"/>
    <property type="match status" value="1"/>
</dbReference>
<dbReference type="PRINTS" id="PR00774">
    <property type="entry name" value="GUANYLIN"/>
</dbReference>
<name>A0AAZ3PLE7_ONCTS</name>
<dbReference type="GO" id="GO:0005576">
    <property type="term" value="C:extracellular region"/>
    <property type="evidence" value="ECO:0007669"/>
    <property type="project" value="UniProtKB-SubCell"/>
</dbReference>
<feature type="signal peptide" evidence="8">
    <location>
        <begin position="1"/>
        <end position="22"/>
    </location>
</feature>
<dbReference type="PANTHER" id="PTHR11318:SF4">
    <property type="entry name" value="GUANYLATE CYCLASE ACTIVATOR 2B"/>
    <property type="match status" value="1"/>
</dbReference>
<evidence type="ECO:0000256" key="6">
    <source>
        <dbReference type="ARBA" id="ARBA00037765"/>
    </source>
</evidence>
<dbReference type="InterPro" id="IPR036382">
    <property type="entry name" value="Guanylin_sf"/>
</dbReference>
<evidence type="ECO:0000256" key="4">
    <source>
        <dbReference type="ARBA" id="ARBA00022729"/>
    </source>
</evidence>
<dbReference type="Ensembl" id="ENSOTST00005142675.1">
    <property type="protein sequence ID" value="ENSOTSP00005116664.1"/>
    <property type="gene ID" value="ENSOTSG00005028578.2"/>
</dbReference>
<evidence type="ECO:0000256" key="2">
    <source>
        <dbReference type="ARBA" id="ARBA00009883"/>
    </source>
</evidence>
<organism evidence="9 10">
    <name type="scientific">Oncorhynchus tshawytscha</name>
    <name type="common">Chinook salmon</name>
    <name type="synonym">Salmo tshawytscha</name>
    <dbReference type="NCBI Taxonomy" id="74940"/>
    <lineage>
        <taxon>Eukaryota</taxon>
        <taxon>Metazoa</taxon>
        <taxon>Chordata</taxon>
        <taxon>Craniata</taxon>
        <taxon>Vertebrata</taxon>
        <taxon>Euteleostomi</taxon>
        <taxon>Actinopterygii</taxon>
        <taxon>Neopterygii</taxon>
        <taxon>Teleostei</taxon>
        <taxon>Protacanthopterygii</taxon>
        <taxon>Salmoniformes</taxon>
        <taxon>Salmonidae</taxon>
        <taxon>Salmoninae</taxon>
        <taxon>Oncorhynchus</taxon>
    </lineage>
</organism>
<evidence type="ECO:0000256" key="5">
    <source>
        <dbReference type="ARBA" id="ARBA00023157"/>
    </source>
</evidence>
<dbReference type="AlphaFoldDB" id="A0AAZ3PLE7"/>
<keyword evidence="3" id="KW-0964">Secreted</keyword>